<keyword evidence="3 8" id="KW-0245">EGF-like domain</keyword>
<dbReference type="InterPro" id="IPR009030">
    <property type="entry name" value="Growth_fac_rcpt_cys_sf"/>
</dbReference>
<dbReference type="PROSITE" id="PS50026">
    <property type="entry name" value="EGF_3"/>
    <property type="match status" value="2"/>
</dbReference>
<evidence type="ECO:0000256" key="3">
    <source>
        <dbReference type="ARBA" id="ARBA00022536"/>
    </source>
</evidence>
<dbReference type="AlphaFoldDB" id="A0A8C4XBH9"/>
<keyword evidence="2" id="KW-0964">Secreted</keyword>
<dbReference type="InterPro" id="IPR052080">
    <property type="entry name" value="vWF_C/EGF_Fibrillin"/>
</dbReference>
<keyword evidence="5" id="KW-0677">Repeat</keyword>
<evidence type="ECO:0000256" key="8">
    <source>
        <dbReference type="PROSITE-ProRule" id="PRU00076"/>
    </source>
</evidence>
<evidence type="ECO:0000256" key="7">
    <source>
        <dbReference type="ARBA" id="ARBA00023180"/>
    </source>
</evidence>
<dbReference type="SMART" id="SM00181">
    <property type="entry name" value="EGF"/>
    <property type="match status" value="5"/>
</dbReference>
<reference evidence="10" key="3">
    <citation type="submission" date="2025-09" db="UniProtKB">
        <authorList>
            <consortium name="Ensembl"/>
        </authorList>
    </citation>
    <scope>IDENTIFICATION</scope>
</reference>
<name>A0A8C4XBH9_ERPCA</name>
<feature type="domain" description="EGF-like" evidence="9">
    <location>
        <begin position="15"/>
        <end position="55"/>
    </location>
</feature>
<dbReference type="PROSITE" id="PS01186">
    <property type="entry name" value="EGF_2"/>
    <property type="match status" value="2"/>
</dbReference>
<evidence type="ECO:0000256" key="2">
    <source>
        <dbReference type="ARBA" id="ARBA00022525"/>
    </source>
</evidence>
<dbReference type="SUPFAM" id="SSF57184">
    <property type="entry name" value="Growth factor receptor domain"/>
    <property type="match status" value="2"/>
</dbReference>
<proteinExistence type="predicted"/>
<protein>
    <recommendedName>
        <fullName evidence="9">EGF-like domain-containing protein</fullName>
    </recommendedName>
</protein>
<dbReference type="Proteomes" id="UP000694620">
    <property type="component" value="Chromosome 6"/>
</dbReference>
<dbReference type="Ensembl" id="ENSECRT00000020100.1">
    <property type="protein sequence ID" value="ENSECRP00000019697.1"/>
    <property type="gene ID" value="ENSECRG00000013173.1"/>
</dbReference>
<dbReference type="GO" id="GO:0005509">
    <property type="term" value="F:calcium ion binding"/>
    <property type="evidence" value="ECO:0007669"/>
    <property type="project" value="InterPro"/>
</dbReference>
<dbReference type="InterPro" id="IPR018097">
    <property type="entry name" value="EGF_Ca-bd_CS"/>
</dbReference>
<dbReference type="GeneTree" id="ENSGT00940000164218"/>
<dbReference type="PROSITE" id="PS01187">
    <property type="entry name" value="EGF_CA"/>
    <property type="match status" value="2"/>
</dbReference>
<organism evidence="10 11">
    <name type="scientific">Erpetoichthys calabaricus</name>
    <name type="common">Rope fish</name>
    <name type="synonym">Calamoichthys calabaricus</name>
    <dbReference type="NCBI Taxonomy" id="27687"/>
    <lineage>
        <taxon>Eukaryota</taxon>
        <taxon>Metazoa</taxon>
        <taxon>Chordata</taxon>
        <taxon>Craniata</taxon>
        <taxon>Vertebrata</taxon>
        <taxon>Euteleostomi</taxon>
        <taxon>Actinopterygii</taxon>
        <taxon>Polypteriformes</taxon>
        <taxon>Polypteridae</taxon>
        <taxon>Erpetoichthys</taxon>
    </lineage>
</organism>
<dbReference type="InterPro" id="IPR001881">
    <property type="entry name" value="EGF-like_Ca-bd_dom"/>
</dbReference>
<evidence type="ECO:0000259" key="9">
    <source>
        <dbReference type="PROSITE" id="PS50026"/>
    </source>
</evidence>
<dbReference type="Pfam" id="PF14670">
    <property type="entry name" value="FXa_inhibition"/>
    <property type="match status" value="2"/>
</dbReference>
<comment type="caution">
    <text evidence="8">Lacks conserved residue(s) required for the propagation of feature annotation.</text>
</comment>
<comment type="subcellular location">
    <subcellularLocation>
        <location evidence="1">Secreted</location>
    </subcellularLocation>
</comment>
<dbReference type="GO" id="GO:0005576">
    <property type="term" value="C:extracellular region"/>
    <property type="evidence" value="ECO:0007669"/>
    <property type="project" value="UniProtKB-SubCell"/>
</dbReference>
<evidence type="ECO:0000256" key="5">
    <source>
        <dbReference type="ARBA" id="ARBA00022737"/>
    </source>
</evidence>
<keyword evidence="6" id="KW-1015">Disulfide bond</keyword>
<evidence type="ECO:0000256" key="1">
    <source>
        <dbReference type="ARBA" id="ARBA00004613"/>
    </source>
</evidence>
<keyword evidence="7" id="KW-0325">Glycoprotein</keyword>
<reference evidence="10" key="1">
    <citation type="submission" date="2021-06" db="EMBL/GenBank/DDBJ databases">
        <authorList>
            <consortium name="Wellcome Sanger Institute Data Sharing"/>
        </authorList>
    </citation>
    <scope>NUCLEOTIDE SEQUENCE [LARGE SCALE GENOMIC DNA]</scope>
</reference>
<reference evidence="10" key="2">
    <citation type="submission" date="2025-08" db="UniProtKB">
        <authorList>
            <consortium name="Ensembl"/>
        </authorList>
    </citation>
    <scope>IDENTIFICATION</scope>
</reference>
<accession>A0A8C4XBH9</accession>
<keyword evidence="4" id="KW-0732">Signal</keyword>
<dbReference type="Pfam" id="PF07645">
    <property type="entry name" value="EGF_CA"/>
    <property type="match status" value="3"/>
</dbReference>
<dbReference type="CDD" id="cd00054">
    <property type="entry name" value="EGF_CA"/>
    <property type="match status" value="1"/>
</dbReference>
<evidence type="ECO:0000313" key="11">
    <source>
        <dbReference type="Proteomes" id="UP000694620"/>
    </source>
</evidence>
<dbReference type="PANTHER" id="PTHR47333">
    <property type="entry name" value="VON WILLEBRAND FACTOR C AND EGF DOMAIN-CONTAINING PROTEIN"/>
    <property type="match status" value="1"/>
</dbReference>
<dbReference type="PROSITE" id="PS00010">
    <property type="entry name" value="ASX_HYDROXYL"/>
    <property type="match status" value="2"/>
</dbReference>
<evidence type="ECO:0000256" key="6">
    <source>
        <dbReference type="ARBA" id="ARBA00023157"/>
    </source>
</evidence>
<evidence type="ECO:0000256" key="4">
    <source>
        <dbReference type="ARBA" id="ARBA00022729"/>
    </source>
</evidence>
<dbReference type="SMART" id="SM00179">
    <property type="entry name" value="EGF_CA"/>
    <property type="match status" value="5"/>
</dbReference>
<dbReference type="InterPro" id="IPR049883">
    <property type="entry name" value="NOTCH1_EGF-like"/>
</dbReference>
<dbReference type="InterPro" id="IPR000152">
    <property type="entry name" value="EGF-type_Asp/Asn_hydroxyl_site"/>
</dbReference>
<dbReference type="InterPro" id="IPR000742">
    <property type="entry name" value="EGF"/>
</dbReference>
<feature type="domain" description="EGF-like" evidence="9">
    <location>
        <begin position="56"/>
        <end position="96"/>
    </location>
</feature>
<dbReference type="PANTHER" id="PTHR47333:SF4">
    <property type="entry name" value="EGF-LIKE DOMAIN-CONTAINING PROTEIN"/>
    <property type="match status" value="1"/>
</dbReference>
<keyword evidence="11" id="KW-1185">Reference proteome</keyword>
<evidence type="ECO:0000313" key="10">
    <source>
        <dbReference type="Ensembl" id="ENSECRP00000019697.1"/>
    </source>
</evidence>
<dbReference type="Gene3D" id="2.10.25.10">
    <property type="entry name" value="Laminin"/>
    <property type="match status" value="5"/>
</dbReference>
<sequence length="287" mass="31289">MPGGTKFASCFSSSDVDECAETPGLCDGIGVCENALGSYRCVCQLGYRGNGTHCEDVDECSLNNGGCQHICSNIPGTYQCSCRDGYQLMDDTMNCTDIDECTLFNGTCDQTCTNTKGSFLCSCQTGFQLHVDNRQYIDECKLQNGGCSHGCTNRLGGYSCECPTLLVLDMDNRTCVNILDFPVSWPSLNFLTEVLSCPLAFSYPGLKINLCSVNSLNGGCSHICTERVAGEVECSCRAGWELSDNQRVCQGMAQGVAKSKTNRLIGRIYSHVTHVMLNLYFINFFKV</sequence>